<accession>A0A134CF96</accession>
<dbReference type="EMBL" id="LSDT01000043">
    <property type="protein sequence ID" value="KXB90892.1"/>
    <property type="molecule type" value="Genomic_DNA"/>
</dbReference>
<sequence>MLIRRSELMKVTPEEIKDILQQYEHILLTAHVSPDGDAIGSMIGLYGCLRQWGKNTVMVIDDDIDERYDFLPSVKAIRKPADVVTDSTWLTVILDATDPMRTGTVEELMHGKVLNIDHHISNRHLADWEYVVPTYAAAGEVLTELFIHWHTEITQEMANALYMAIATDCGFFKFGNTTGHTLNMAAQLVDAGAQPNIISVALDAKCIEKIKVLAEVLQQIEVYQEGRVAGLMFTPELLAHTGEHTGEYIDYVRIIQGVEIAFTIKYVAPEETRISLRSKNVDVNKIAAVFGGGGHIRAAGATAKFSLENTKLELLKEIAKVL</sequence>
<evidence type="ECO:0000259" key="2">
    <source>
        <dbReference type="Pfam" id="PF02272"/>
    </source>
</evidence>
<protein>
    <submittedName>
        <fullName evidence="3">DHHA1 domain protein</fullName>
    </submittedName>
</protein>
<comment type="caution">
    <text evidence="3">The sequence shown here is derived from an EMBL/GenBank/DDBJ whole genome shotgun (WGS) entry which is preliminary data.</text>
</comment>
<dbReference type="Gene3D" id="3.10.310.30">
    <property type="match status" value="1"/>
</dbReference>
<dbReference type="Pfam" id="PF02272">
    <property type="entry name" value="DHHA1"/>
    <property type="match status" value="1"/>
</dbReference>
<dbReference type="PATRIC" id="fig|1588748.3.peg.937"/>
<dbReference type="InterPro" id="IPR001667">
    <property type="entry name" value="DDH_dom"/>
</dbReference>
<dbReference type="PANTHER" id="PTHR47618:SF1">
    <property type="entry name" value="BIFUNCTIONAL OLIGORIBONUCLEASE AND PAP PHOSPHATASE NRNA"/>
    <property type="match status" value="1"/>
</dbReference>
<name>A0A134CF96_9FIRM</name>
<keyword evidence="4" id="KW-1185">Reference proteome</keyword>
<dbReference type="Pfam" id="PF01368">
    <property type="entry name" value="DHH"/>
    <property type="match status" value="1"/>
</dbReference>
<dbReference type="AlphaFoldDB" id="A0A134CF96"/>
<dbReference type="InterPro" id="IPR003156">
    <property type="entry name" value="DHHA1_dom"/>
</dbReference>
<evidence type="ECO:0000313" key="4">
    <source>
        <dbReference type="Proteomes" id="UP000070160"/>
    </source>
</evidence>
<dbReference type="PANTHER" id="PTHR47618">
    <property type="entry name" value="BIFUNCTIONAL OLIGORIBONUCLEASE AND PAP PHOSPHATASE NRNA"/>
    <property type="match status" value="1"/>
</dbReference>
<dbReference type="InterPro" id="IPR051319">
    <property type="entry name" value="Oligoribo/pAp-PDE_c-di-AMP_PDE"/>
</dbReference>
<dbReference type="STRING" id="1588748.HMPREF3182_00974"/>
<reference evidence="4" key="1">
    <citation type="submission" date="2016-01" db="EMBL/GenBank/DDBJ databases">
        <authorList>
            <person name="Mitreva M."/>
            <person name="Pepin K.H."/>
            <person name="Mihindukulasuriya K.A."/>
            <person name="Fulton R."/>
            <person name="Fronick C."/>
            <person name="O'Laughlin M."/>
            <person name="Miner T."/>
            <person name="Herter B."/>
            <person name="Rosa B.A."/>
            <person name="Cordes M."/>
            <person name="Tomlinson C."/>
            <person name="Wollam A."/>
            <person name="Palsikar V.B."/>
            <person name="Mardis E.R."/>
            <person name="Wilson R.K."/>
        </authorList>
    </citation>
    <scope>NUCLEOTIDE SEQUENCE [LARGE SCALE GENOMIC DNA]</scope>
    <source>
        <strain evidence="4">KA00182</strain>
    </source>
</reference>
<evidence type="ECO:0000259" key="1">
    <source>
        <dbReference type="Pfam" id="PF01368"/>
    </source>
</evidence>
<organism evidence="3 4">
    <name type="scientific">Megasphaera hutchinsoni</name>
    <dbReference type="NCBI Taxonomy" id="1588748"/>
    <lineage>
        <taxon>Bacteria</taxon>
        <taxon>Bacillati</taxon>
        <taxon>Bacillota</taxon>
        <taxon>Negativicutes</taxon>
        <taxon>Veillonellales</taxon>
        <taxon>Veillonellaceae</taxon>
        <taxon>Megasphaera</taxon>
    </lineage>
</organism>
<feature type="domain" description="DHHA1" evidence="2">
    <location>
        <begin position="243"/>
        <end position="319"/>
    </location>
</feature>
<proteinExistence type="predicted"/>
<dbReference type="Gene3D" id="3.90.1640.10">
    <property type="entry name" value="inorganic pyrophosphatase (n-terminal core)"/>
    <property type="match status" value="1"/>
</dbReference>
<dbReference type="InterPro" id="IPR038763">
    <property type="entry name" value="DHH_sf"/>
</dbReference>
<feature type="domain" description="DDH" evidence="1">
    <location>
        <begin position="26"/>
        <end position="165"/>
    </location>
</feature>
<evidence type="ECO:0000313" key="3">
    <source>
        <dbReference type="EMBL" id="KXB90892.1"/>
    </source>
</evidence>
<dbReference type="Proteomes" id="UP000070160">
    <property type="component" value="Unassembled WGS sequence"/>
</dbReference>
<dbReference type="SUPFAM" id="SSF64182">
    <property type="entry name" value="DHH phosphoesterases"/>
    <property type="match status" value="1"/>
</dbReference>
<dbReference type="GO" id="GO:0003676">
    <property type="term" value="F:nucleic acid binding"/>
    <property type="evidence" value="ECO:0007669"/>
    <property type="project" value="InterPro"/>
</dbReference>
<gene>
    <name evidence="3" type="ORF">HMPREF3182_00974</name>
</gene>